<evidence type="ECO:0000313" key="2">
    <source>
        <dbReference type="Proteomes" id="UP000326994"/>
    </source>
</evidence>
<dbReference type="SUPFAM" id="SSF48613">
    <property type="entry name" value="Heme oxygenase-like"/>
    <property type="match status" value="1"/>
</dbReference>
<dbReference type="AlphaFoldDB" id="A0A5J4FWY4"/>
<dbReference type="RefSeq" id="WP_151892513.1">
    <property type="nucleotide sequence ID" value="NZ_BKCF01000001.1"/>
</dbReference>
<dbReference type="InterPro" id="IPR016084">
    <property type="entry name" value="Haem_Oase-like_multi-hlx"/>
</dbReference>
<dbReference type="InterPro" id="IPR024423">
    <property type="entry name" value="DUF3050"/>
</dbReference>
<dbReference type="Pfam" id="PF11251">
    <property type="entry name" value="DUF3050"/>
    <property type="match status" value="1"/>
</dbReference>
<dbReference type="OrthoDB" id="9791270at2"/>
<organism evidence="1 2">
    <name type="scientific">Patiriisocius marinistellae</name>
    <dbReference type="NCBI Taxonomy" id="2494560"/>
    <lineage>
        <taxon>Bacteria</taxon>
        <taxon>Pseudomonadati</taxon>
        <taxon>Bacteroidota</taxon>
        <taxon>Flavobacteriia</taxon>
        <taxon>Flavobacteriales</taxon>
        <taxon>Flavobacteriaceae</taxon>
        <taxon>Patiriisocius</taxon>
    </lineage>
</organism>
<evidence type="ECO:0008006" key="3">
    <source>
        <dbReference type="Google" id="ProtNLM"/>
    </source>
</evidence>
<accession>A0A5J4FWY4</accession>
<name>A0A5J4FWY4_9FLAO</name>
<sequence>MISDIISAIKAHQNKLLNHPLYTLINTPKDLQIFMEHHVFAVWDFMSLLKALQSNLTCTSIPWVPVGNPNTRYLINEIVLAEETDLNQLGERQSHFEMYLDAMKKAGAKTSNVNELMDSITLGTEVFEAIENLEVQQSIKDFLRFTFSTIKEGKPHSIAAAFTFGREDLIPQLFTSIINEIQQHFPEKDLIDFKYYFDRHIELDGDEHGPMALKMIDELCGKDEIKWKEVEEISIAALNARILLWDGIEAAIKEQTTTIID</sequence>
<evidence type="ECO:0000313" key="1">
    <source>
        <dbReference type="EMBL" id="GEQ84555.1"/>
    </source>
</evidence>
<dbReference type="Gene3D" id="1.20.910.10">
    <property type="entry name" value="Heme oxygenase-like"/>
    <property type="match status" value="1"/>
</dbReference>
<keyword evidence="2" id="KW-1185">Reference proteome</keyword>
<dbReference type="EMBL" id="BKCF01000001">
    <property type="protein sequence ID" value="GEQ84555.1"/>
    <property type="molecule type" value="Genomic_DNA"/>
</dbReference>
<comment type="caution">
    <text evidence="1">The sequence shown here is derived from an EMBL/GenBank/DDBJ whole genome shotgun (WGS) entry which is preliminary data.</text>
</comment>
<dbReference type="Proteomes" id="UP000326994">
    <property type="component" value="Unassembled WGS sequence"/>
</dbReference>
<gene>
    <name evidence="1" type="ORF">ULMS_00630</name>
</gene>
<protein>
    <recommendedName>
        <fullName evidence="3">Heme oxygenase</fullName>
    </recommendedName>
</protein>
<proteinExistence type="predicted"/>
<reference evidence="1 2" key="1">
    <citation type="submission" date="2019-08" db="EMBL/GenBank/DDBJ databases">
        <title>Ulvibacter marinistellae sp. nov., isolated from a starfish, Patiria pectinifera.</title>
        <authorList>
            <person name="Kawano K."/>
            <person name="Ushijima N."/>
            <person name="Kihara M."/>
            <person name="Itoh H."/>
        </authorList>
    </citation>
    <scope>NUCLEOTIDE SEQUENCE [LARGE SCALE GENOMIC DNA]</scope>
    <source>
        <strain evidence="1 2">KK4</strain>
    </source>
</reference>